<reference evidence="1" key="1">
    <citation type="submission" date="2019-11" db="EMBL/GenBank/DDBJ databases">
        <title>Characterization of Clostridium perfringens isolates from swine manure treated agricultural soils.</title>
        <authorList>
            <person name="Wushke S.T."/>
        </authorList>
    </citation>
    <scope>NUCLEOTIDE SEQUENCE</scope>
    <source>
        <strain evidence="1">X94</strain>
    </source>
</reference>
<dbReference type="RefSeq" id="WP_198621123.1">
    <property type="nucleotide sequence ID" value="NZ_JACOHR010000014.1"/>
</dbReference>
<dbReference type="EMBL" id="WNUI01000005">
    <property type="protein sequence ID" value="MDZ4908194.1"/>
    <property type="molecule type" value="Genomic_DNA"/>
</dbReference>
<accession>A0AAW9HRA5</accession>
<dbReference type="AlphaFoldDB" id="A0AAW9HRA5"/>
<evidence type="ECO:0000313" key="1">
    <source>
        <dbReference type="EMBL" id="MDZ4908194.1"/>
    </source>
</evidence>
<gene>
    <name evidence="1" type="ORF">GNF68_03790</name>
</gene>
<protein>
    <recommendedName>
        <fullName evidence="3">Phage protein</fullName>
    </recommendedName>
</protein>
<name>A0AAW9HRA5_CLOPF</name>
<sequence>MNNITITLISNKKNTDNMILEVDSYNVLLMYIDQLKDQEVAKRYDTVVINSRELVYNLCKEKLENSYNNISLEKSVVDDFVESIFNAINNLEYKIIYEDELREAC</sequence>
<evidence type="ECO:0008006" key="3">
    <source>
        <dbReference type="Google" id="ProtNLM"/>
    </source>
</evidence>
<evidence type="ECO:0000313" key="2">
    <source>
        <dbReference type="Proteomes" id="UP001288778"/>
    </source>
</evidence>
<comment type="caution">
    <text evidence="1">The sequence shown here is derived from an EMBL/GenBank/DDBJ whole genome shotgun (WGS) entry which is preliminary data.</text>
</comment>
<proteinExistence type="predicted"/>
<dbReference type="Proteomes" id="UP001288778">
    <property type="component" value="Unassembled WGS sequence"/>
</dbReference>
<organism evidence="1 2">
    <name type="scientific">Clostridium perfringens</name>
    <dbReference type="NCBI Taxonomy" id="1502"/>
    <lineage>
        <taxon>Bacteria</taxon>
        <taxon>Bacillati</taxon>
        <taxon>Bacillota</taxon>
        <taxon>Clostridia</taxon>
        <taxon>Eubacteriales</taxon>
        <taxon>Clostridiaceae</taxon>
        <taxon>Clostridium</taxon>
    </lineage>
</organism>